<evidence type="ECO:0000313" key="18">
    <source>
        <dbReference type="Proteomes" id="UP000635902"/>
    </source>
</evidence>
<evidence type="ECO:0000256" key="11">
    <source>
        <dbReference type="ARBA" id="ARBA00033184"/>
    </source>
</evidence>
<feature type="transmembrane region" description="Helical" evidence="14">
    <location>
        <begin position="47"/>
        <end position="68"/>
    </location>
</feature>
<evidence type="ECO:0000256" key="13">
    <source>
        <dbReference type="SAM" id="MobiDB-lite"/>
    </source>
</evidence>
<comment type="pathway">
    <text evidence="2">Cell wall biogenesis; cell wall polysaccharide biosynthesis.</text>
</comment>
<feature type="region of interest" description="Disordered" evidence="13">
    <location>
        <begin position="620"/>
        <end position="656"/>
    </location>
</feature>
<keyword evidence="9 14" id="KW-1133">Transmembrane helix</keyword>
<keyword evidence="6" id="KW-1003">Cell membrane</keyword>
<evidence type="ECO:0000259" key="15">
    <source>
        <dbReference type="Pfam" id="PF12249"/>
    </source>
</evidence>
<evidence type="ECO:0000256" key="7">
    <source>
        <dbReference type="ARBA" id="ARBA00022679"/>
    </source>
</evidence>
<evidence type="ECO:0000256" key="6">
    <source>
        <dbReference type="ARBA" id="ARBA00022475"/>
    </source>
</evidence>
<reference evidence="17 18" key="1">
    <citation type="submission" date="2020-10" db="EMBL/GenBank/DDBJ databases">
        <title>Novel species in genus Corynebacterium.</title>
        <authorList>
            <person name="Zhang G."/>
        </authorList>
    </citation>
    <scope>NUCLEOTIDE SEQUENCE [LARGE SCALE GENOMIC DNA]</scope>
    <source>
        <strain evidence="17 18">DSM 45110</strain>
    </source>
</reference>
<feature type="domain" description="Arabinofuranosyltransferase AftA N-terminal" evidence="16">
    <location>
        <begin position="50"/>
        <end position="481"/>
    </location>
</feature>
<comment type="similarity">
    <text evidence="3">Belongs to the glycosyltransferase 85 family.</text>
</comment>
<feature type="compositionally biased region" description="Low complexity" evidence="13">
    <location>
        <begin position="18"/>
        <end position="35"/>
    </location>
</feature>
<evidence type="ECO:0000259" key="16">
    <source>
        <dbReference type="Pfam" id="PF12250"/>
    </source>
</evidence>
<feature type="domain" description="Arabinofuranosyltransferase AftA C-terminal" evidence="15">
    <location>
        <begin position="496"/>
        <end position="707"/>
    </location>
</feature>
<sequence length="710" mass="76644">MSASPLSPQEKTPETQDQPSTSASTAVAASQSARRAPQDPLSLRQTLLRMVGVGIAAAVCTLAAWFVLGRVQWPAYNSSNVLRSLSTAGSALVVIAVAGVIWLWLHPPHNRPLAAWLRWGSQAIAYLAPAALVTSTLTIPLAATRLYLDGVTEDQVFRTQFLTRMTDQLGWEDMAYQDMPSFYPGLWFFSGGAFARITGLEGWAAFQPWALITLAVAGCMLVPVWQRITGSLALGAGLALITTMIVVREAPAEPYAAIVAMGMPAAFILSRRALEGGAAALAGTIIYLGLSANLYTLFTAISALTVVVMALAVTLERKSWKPVMRLVIIGAASIAIALLGWGPYLWGMLTRAHGPSLAQHYLPLEGASIPMPFFSNLTLFILAFLAVLWMIVRFRSPGANALFVGLVVSYLWVLLSLVAPVLGTTLLSFRVAVPILMILGVGGILALADVRNAGIARFYPQGWITEHARTVTAIFLVFFAATGVHFASTTTHGVRELTDRAYTDTDGDAYRGDIGPADATQYYAAIDELIFNHTGQRAGSVVLTDEQNFMAFYPYHGYQAITAHYSNPLGEFMRRNSEIETWTKIEDPEELRAAMDAAEKANGWKAPDALVLRGQLEVESPASADNKSAEAENKNQAQTEPGEGTEAPASELPKVTGTGDSTFNYLVADDLFPSTPNVRFRQVEFPASAFAEGWELHQVGPFVVALRTDK</sequence>
<dbReference type="Pfam" id="PF12249">
    <property type="entry name" value="AftA_C"/>
    <property type="match status" value="1"/>
</dbReference>
<feature type="transmembrane region" description="Helical" evidence="14">
    <location>
        <begin position="471"/>
        <end position="488"/>
    </location>
</feature>
<proteinExistence type="inferred from homology"/>
<keyword evidence="18" id="KW-1185">Reference proteome</keyword>
<evidence type="ECO:0000256" key="5">
    <source>
        <dbReference type="ARBA" id="ARBA00020482"/>
    </source>
</evidence>
<dbReference type="Pfam" id="PF12250">
    <property type="entry name" value="AftA_N"/>
    <property type="match status" value="1"/>
</dbReference>
<organism evidence="17 18">
    <name type="scientific">Corynebacterium suicordis DSM 45110</name>
    <dbReference type="NCBI Taxonomy" id="1121369"/>
    <lineage>
        <taxon>Bacteria</taxon>
        <taxon>Bacillati</taxon>
        <taxon>Actinomycetota</taxon>
        <taxon>Actinomycetes</taxon>
        <taxon>Mycobacteriales</taxon>
        <taxon>Corynebacteriaceae</taxon>
        <taxon>Corynebacterium</taxon>
    </lineage>
</organism>
<feature type="transmembrane region" description="Helical" evidence="14">
    <location>
        <begin position="88"/>
        <end position="105"/>
    </location>
</feature>
<comment type="caution">
    <text evidence="17">The sequence shown here is derived from an EMBL/GenBank/DDBJ whole genome shotgun (WGS) entry which is preliminary data.</text>
</comment>
<feature type="transmembrane region" description="Helical" evidence="14">
    <location>
        <begin position="294"/>
        <end position="314"/>
    </location>
</feature>
<feature type="transmembrane region" description="Helical" evidence="14">
    <location>
        <begin position="369"/>
        <end position="392"/>
    </location>
</feature>
<evidence type="ECO:0000256" key="12">
    <source>
        <dbReference type="ARBA" id="ARBA00034030"/>
    </source>
</evidence>
<dbReference type="EMBL" id="JADKMY010000001">
    <property type="protein sequence ID" value="MBF4552472.1"/>
    <property type="molecule type" value="Genomic_DNA"/>
</dbReference>
<feature type="transmembrane region" description="Helical" evidence="14">
    <location>
        <begin position="431"/>
        <end position="450"/>
    </location>
</feature>
<evidence type="ECO:0000256" key="9">
    <source>
        <dbReference type="ARBA" id="ARBA00022989"/>
    </source>
</evidence>
<dbReference type="RefSeq" id="WP_194555388.1">
    <property type="nucleotide sequence ID" value="NZ_JADKMY010000001.1"/>
</dbReference>
<dbReference type="InterPro" id="IPR020959">
    <property type="entry name" value="ArabinofuranosylTrfase_AftA_C"/>
</dbReference>
<dbReference type="EC" id="2.4.2.46" evidence="4"/>
<accession>A0ABR9ZGE6</accession>
<keyword evidence="7" id="KW-0808">Transferase</keyword>
<feature type="region of interest" description="Disordered" evidence="13">
    <location>
        <begin position="1"/>
        <end position="37"/>
    </location>
</feature>
<feature type="transmembrane region" description="Helical" evidence="14">
    <location>
        <begin position="126"/>
        <end position="148"/>
    </location>
</feature>
<dbReference type="InterPro" id="IPR020963">
    <property type="entry name" value="ArabinofuranosylTrfase_AftA_N"/>
</dbReference>
<evidence type="ECO:0000256" key="8">
    <source>
        <dbReference type="ARBA" id="ARBA00022692"/>
    </source>
</evidence>
<dbReference type="Proteomes" id="UP000635902">
    <property type="component" value="Unassembled WGS sequence"/>
</dbReference>
<name>A0ABR9ZGE6_9CORY</name>
<protein>
    <recommendedName>
        <fullName evidence="5">Galactan 5-O-arabinofuranosyltransferase</fullName>
        <ecNumber evidence="4">2.4.2.46</ecNumber>
    </recommendedName>
    <alternativeName>
        <fullName evidence="11">Arabinofuranosyltransferase AftA</fullName>
    </alternativeName>
</protein>
<evidence type="ECO:0000256" key="4">
    <source>
        <dbReference type="ARBA" id="ARBA00012037"/>
    </source>
</evidence>
<evidence type="ECO:0000313" key="17">
    <source>
        <dbReference type="EMBL" id="MBF4552472.1"/>
    </source>
</evidence>
<keyword evidence="10 14" id="KW-0472">Membrane</keyword>
<feature type="compositionally biased region" description="Polar residues" evidence="13">
    <location>
        <begin position="1"/>
        <end position="10"/>
    </location>
</feature>
<feature type="transmembrane region" description="Helical" evidence="14">
    <location>
        <begin position="231"/>
        <end position="247"/>
    </location>
</feature>
<feature type="transmembrane region" description="Helical" evidence="14">
    <location>
        <begin position="206"/>
        <end position="225"/>
    </location>
</feature>
<gene>
    <name evidence="17" type="ORF">IRY30_00025</name>
</gene>
<evidence type="ECO:0000256" key="10">
    <source>
        <dbReference type="ARBA" id="ARBA00023136"/>
    </source>
</evidence>
<feature type="transmembrane region" description="Helical" evidence="14">
    <location>
        <begin position="326"/>
        <end position="349"/>
    </location>
</feature>
<evidence type="ECO:0000256" key="14">
    <source>
        <dbReference type="SAM" id="Phobius"/>
    </source>
</evidence>
<evidence type="ECO:0000256" key="3">
    <source>
        <dbReference type="ARBA" id="ARBA00009655"/>
    </source>
</evidence>
<evidence type="ECO:0000256" key="1">
    <source>
        <dbReference type="ARBA" id="ARBA00004651"/>
    </source>
</evidence>
<keyword evidence="8 14" id="KW-0812">Transmembrane</keyword>
<comment type="catalytic activity">
    <reaction evidence="12">
        <text>Adds an alpha-D-arabinofuranosyl group from trans,octacis-decaprenylphospho-beta-D-arabinofuranose at the 5-O-position of the eighth, tenth and twelfth galactofuranose unit of the galactofuranan chain of [beta-D-galactofuranosyl-(1-&gt;5)-beta-D-galactofuranosyl-(1-&gt;6)]14-beta-D-galactofuranosyl-(1-&gt;5)-beta-D-galactofuranosyl-(1-&gt;4)-alpha-L-rhamnopyranosyl-(1-&gt;3)-N-acetyl-alpha-D-glucosaminyl-diphospho-trans,octacis-decaprenol.</text>
        <dbReference type="EC" id="2.4.2.46"/>
    </reaction>
</comment>
<comment type="subcellular location">
    <subcellularLocation>
        <location evidence="1">Cell membrane</location>
        <topology evidence="1">Multi-pass membrane protein</topology>
    </subcellularLocation>
</comment>
<evidence type="ECO:0000256" key="2">
    <source>
        <dbReference type="ARBA" id="ARBA00004776"/>
    </source>
</evidence>
<feature type="transmembrane region" description="Helical" evidence="14">
    <location>
        <begin position="399"/>
        <end position="419"/>
    </location>
</feature>